<dbReference type="CDD" id="cd02440">
    <property type="entry name" value="AdoMet_MTases"/>
    <property type="match status" value="1"/>
</dbReference>
<keyword evidence="6" id="KW-1185">Reference proteome</keyword>
<keyword evidence="1 5" id="KW-0489">Methyltransferase</keyword>
<keyword evidence="3" id="KW-0949">S-adenosyl-L-methionine</keyword>
<dbReference type="GO" id="GO:0102208">
    <property type="term" value="F:2-polyprenyl-6-hydroxyphenol methylase activity"/>
    <property type="evidence" value="ECO:0007669"/>
    <property type="project" value="UniProtKB-EC"/>
</dbReference>
<dbReference type="GO" id="GO:0061542">
    <property type="term" value="F:3-demethylubiquinol 3-O-methyltransferase activity"/>
    <property type="evidence" value="ECO:0007669"/>
    <property type="project" value="UniProtKB-EC"/>
</dbReference>
<gene>
    <name evidence="5" type="ORF">ACFSR5_06190</name>
</gene>
<dbReference type="GO" id="GO:0032259">
    <property type="term" value="P:methylation"/>
    <property type="evidence" value="ECO:0007669"/>
    <property type="project" value="UniProtKB-KW"/>
</dbReference>
<evidence type="ECO:0000256" key="1">
    <source>
        <dbReference type="ARBA" id="ARBA00022603"/>
    </source>
</evidence>
<comment type="caution">
    <text evidence="5">The sequence shown here is derived from an EMBL/GenBank/DDBJ whole genome shotgun (WGS) entry which is preliminary data.</text>
</comment>
<dbReference type="Proteomes" id="UP001597545">
    <property type="component" value="Unassembled WGS sequence"/>
</dbReference>
<reference evidence="6" key="1">
    <citation type="journal article" date="2019" name="Int. J. Syst. Evol. Microbiol.">
        <title>The Global Catalogue of Microorganisms (GCM) 10K type strain sequencing project: providing services to taxonomists for standard genome sequencing and annotation.</title>
        <authorList>
            <consortium name="The Broad Institute Genomics Platform"/>
            <consortium name="The Broad Institute Genome Sequencing Center for Infectious Disease"/>
            <person name="Wu L."/>
            <person name="Ma J."/>
        </authorList>
    </citation>
    <scope>NUCLEOTIDE SEQUENCE [LARGE SCALE GENOMIC DNA]</scope>
    <source>
        <strain evidence="6">KCTC 42662</strain>
    </source>
</reference>
<dbReference type="PANTHER" id="PTHR43464:SF19">
    <property type="entry name" value="UBIQUINONE BIOSYNTHESIS O-METHYLTRANSFERASE, MITOCHONDRIAL"/>
    <property type="match status" value="1"/>
</dbReference>
<dbReference type="EC" id="2.1.1.222" evidence="5"/>
<evidence type="ECO:0000313" key="5">
    <source>
        <dbReference type="EMBL" id="MFD2547235.1"/>
    </source>
</evidence>
<dbReference type="RefSeq" id="WP_380901794.1">
    <property type="nucleotide sequence ID" value="NZ_JBHUEG010000007.1"/>
</dbReference>
<dbReference type="InterPro" id="IPR029063">
    <property type="entry name" value="SAM-dependent_MTases_sf"/>
</dbReference>
<dbReference type="InterPro" id="IPR013216">
    <property type="entry name" value="Methyltransf_11"/>
</dbReference>
<proteinExistence type="predicted"/>
<dbReference type="PANTHER" id="PTHR43464">
    <property type="entry name" value="METHYLTRANSFERASE"/>
    <property type="match status" value="1"/>
</dbReference>
<feature type="domain" description="Methyltransferase type 11" evidence="4">
    <location>
        <begin position="47"/>
        <end position="141"/>
    </location>
</feature>
<name>A0ABW5KGV4_9SPHI</name>
<accession>A0ABW5KGV4</accession>
<protein>
    <submittedName>
        <fullName evidence="5">Class I SAM-dependent methyltransferase</fullName>
        <ecNumber evidence="5">2.1.1.222</ecNumber>
        <ecNumber evidence="5">2.1.1.64</ecNumber>
    </submittedName>
</protein>
<dbReference type="Gene3D" id="3.40.50.150">
    <property type="entry name" value="Vaccinia Virus protein VP39"/>
    <property type="match status" value="1"/>
</dbReference>
<evidence type="ECO:0000256" key="3">
    <source>
        <dbReference type="ARBA" id="ARBA00022691"/>
    </source>
</evidence>
<organism evidence="5 6">
    <name type="scientific">Sphingobacterium suaedae</name>
    <dbReference type="NCBI Taxonomy" id="1686402"/>
    <lineage>
        <taxon>Bacteria</taxon>
        <taxon>Pseudomonadati</taxon>
        <taxon>Bacteroidota</taxon>
        <taxon>Sphingobacteriia</taxon>
        <taxon>Sphingobacteriales</taxon>
        <taxon>Sphingobacteriaceae</taxon>
        <taxon>Sphingobacterium</taxon>
    </lineage>
</organism>
<evidence type="ECO:0000313" key="6">
    <source>
        <dbReference type="Proteomes" id="UP001597545"/>
    </source>
</evidence>
<dbReference type="EMBL" id="JBHULR010000003">
    <property type="protein sequence ID" value="MFD2547235.1"/>
    <property type="molecule type" value="Genomic_DNA"/>
</dbReference>
<dbReference type="SUPFAM" id="SSF53335">
    <property type="entry name" value="S-adenosyl-L-methionine-dependent methyltransferases"/>
    <property type="match status" value="1"/>
</dbReference>
<evidence type="ECO:0000256" key="2">
    <source>
        <dbReference type="ARBA" id="ARBA00022679"/>
    </source>
</evidence>
<dbReference type="EC" id="2.1.1.64" evidence="5"/>
<evidence type="ECO:0000259" key="4">
    <source>
        <dbReference type="Pfam" id="PF08241"/>
    </source>
</evidence>
<dbReference type="Pfam" id="PF08241">
    <property type="entry name" value="Methyltransf_11"/>
    <property type="match status" value="1"/>
</dbReference>
<sequence length="249" mass="28099">MKQNAYDEQPFFEQYQQMNRSINGLAGAGEWPALKKMLPSFEGKTVLDLGCGFGWHCRYALENGAEAVTGVDLSENMLRKAKAINDLPGITYIRSAVEDITFPEQAFDCVISSLTFHYVPNMDLLCANISRWLRPGGSFVFSVEHPVFTAMAEQDWAYDDTGAKAHWPVDHYFEEGKRETHFLQHNVVKYHRTLSTYFAALLAHGFAIKGVIEPQPSEEMLAQVADMADECRRPMMLIISAEKTARPLP</sequence>
<keyword evidence="2 5" id="KW-0808">Transferase</keyword>